<feature type="region of interest" description="Disordered" evidence="1">
    <location>
        <begin position="89"/>
        <end position="204"/>
    </location>
</feature>
<feature type="region of interest" description="Disordered" evidence="1">
    <location>
        <begin position="48"/>
        <end position="67"/>
    </location>
</feature>
<feature type="compositionally biased region" description="Basic and acidic residues" evidence="1">
    <location>
        <begin position="185"/>
        <end position="204"/>
    </location>
</feature>
<accession>A0A812DQL6</accession>
<evidence type="ECO:0000313" key="3">
    <source>
        <dbReference type="Proteomes" id="UP000597762"/>
    </source>
</evidence>
<dbReference type="AlphaFoldDB" id="A0A812DQL6"/>
<organism evidence="2 3">
    <name type="scientific">Acanthosepion pharaonis</name>
    <name type="common">Pharaoh cuttlefish</name>
    <name type="synonym">Sepia pharaonis</name>
    <dbReference type="NCBI Taxonomy" id="158019"/>
    <lineage>
        <taxon>Eukaryota</taxon>
        <taxon>Metazoa</taxon>
        <taxon>Spiralia</taxon>
        <taxon>Lophotrochozoa</taxon>
        <taxon>Mollusca</taxon>
        <taxon>Cephalopoda</taxon>
        <taxon>Coleoidea</taxon>
        <taxon>Decapodiformes</taxon>
        <taxon>Sepiida</taxon>
        <taxon>Sepiina</taxon>
        <taxon>Sepiidae</taxon>
        <taxon>Acanthosepion</taxon>
    </lineage>
</organism>
<evidence type="ECO:0000256" key="1">
    <source>
        <dbReference type="SAM" id="MobiDB-lite"/>
    </source>
</evidence>
<feature type="compositionally biased region" description="Basic residues" evidence="1">
    <location>
        <begin position="154"/>
        <end position="172"/>
    </location>
</feature>
<reference evidence="2" key="1">
    <citation type="submission" date="2021-01" db="EMBL/GenBank/DDBJ databases">
        <authorList>
            <person name="Li R."/>
            <person name="Bekaert M."/>
        </authorList>
    </citation>
    <scope>NUCLEOTIDE SEQUENCE</scope>
    <source>
        <strain evidence="2">Farmed</strain>
    </source>
</reference>
<proteinExistence type="predicted"/>
<dbReference type="EMBL" id="CAHIKZ030004020">
    <property type="protein sequence ID" value="CAE1306373.1"/>
    <property type="molecule type" value="Genomic_DNA"/>
</dbReference>
<sequence length="204" mass="23521">MFLPDLNGSLTHTCQFQKAWSLEIRNISIILKKSGFPEGSYYNRDYEQKGRESKYSKNSPEILPDFSKRPDKYQYEEWREHPEMVPRGSNYYEHDTRPEVDVMPNRGRGIGRFRSRGGILRRPFRPFRSRGTFKPRLTTPGSTSRRQFGARGLGRFRTRSRGHIGLRSRARGRGGGTSDLSAGGDDWKESSYSKSSEKQSSSDK</sequence>
<gene>
    <name evidence="2" type="ORF">SPHA_58633</name>
</gene>
<dbReference type="OrthoDB" id="6124571at2759"/>
<comment type="caution">
    <text evidence="2">The sequence shown here is derived from an EMBL/GenBank/DDBJ whole genome shotgun (WGS) entry which is preliminary data.</text>
</comment>
<keyword evidence="3" id="KW-1185">Reference proteome</keyword>
<dbReference type="Proteomes" id="UP000597762">
    <property type="component" value="Unassembled WGS sequence"/>
</dbReference>
<feature type="compositionally biased region" description="Basic residues" evidence="1">
    <location>
        <begin position="122"/>
        <end position="133"/>
    </location>
</feature>
<evidence type="ECO:0000313" key="2">
    <source>
        <dbReference type="EMBL" id="CAE1306373.1"/>
    </source>
</evidence>
<protein>
    <submittedName>
        <fullName evidence="2">Uncharacterized protein</fullName>
    </submittedName>
</protein>
<name>A0A812DQL6_ACAPH</name>